<proteinExistence type="inferred from homology"/>
<evidence type="ECO:0000256" key="6">
    <source>
        <dbReference type="ARBA" id="ARBA00046326"/>
    </source>
</evidence>
<dbReference type="GO" id="GO:0042802">
    <property type="term" value="F:identical protein binding"/>
    <property type="evidence" value="ECO:0007669"/>
    <property type="project" value="EnsemblFungi"/>
</dbReference>
<keyword evidence="3" id="KW-0653">Protein transport</keyword>
<dbReference type="GO" id="GO:0042147">
    <property type="term" value="P:retrograde transport, endosome to Golgi"/>
    <property type="evidence" value="ECO:0007669"/>
    <property type="project" value="EnsemblFungi"/>
</dbReference>
<dbReference type="InterPro" id="IPR056457">
    <property type="entry name" value="DOP1_C"/>
</dbReference>
<dbReference type="Proteomes" id="UP000054304">
    <property type="component" value="Unassembled WGS sequence"/>
</dbReference>
<comment type="similarity">
    <text evidence="6">Belongs to the DOP1 family.</text>
</comment>
<dbReference type="STRING" id="1245769.A0A0C7MZJ4"/>
<feature type="region of interest" description="Disordered" evidence="7">
    <location>
        <begin position="233"/>
        <end position="253"/>
    </location>
</feature>
<dbReference type="OrthoDB" id="297643at2759"/>
<evidence type="ECO:0000256" key="2">
    <source>
        <dbReference type="ARBA" id="ARBA00022448"/>
    </source>
</evidence>
<keyword evidence="2" id="KW-0813">Transport</keyword>
<accession>A0A0C7MZJ4</accession>
<dbReference type="GO" id="GO:0015031">
    <property type="term" value="P:protein transport"/>
    <property type="evidence" value="ECO:0007669"/>
    <property type="project" value="UniProtKB-KW"/>
</dbReference>
<dbReference type="GeneID" id="34686713"/>
<dbReference type="GO" id="GO:0000902">
    <property type="term" value="P:cell morphogenesis"/>
    <property type="evidence" value="ECO:0007669"/>
    <property type="project" value="EnsemblFungi"/>
</dbReference>
<dbReference type="Pfam" id="PF24598">
    <property type="entry name" value="DOP1_C"/>
    <property type="match status" value="1"/>
</dbReference>
<evidence type="ECO:0000259" key="8">
    <source>
        <dbReference type="Pfam" id="PF04118"/>
    </source>
</evidence>
<evidence type="ECO:0000313" key="11">
    <source>
        <dbReference type="EMBL" id="CEP63217.1"/>
    </source>
</evidence>
<dbReference type="GO" id="GO:0007029">
    <property type="term" value="P:endoplasmic reticulum organization"/>
    <property type="evidence" value="ECO:0007669"/>
    <property type="project" value="EnsemblFungi"/>
</dbReference>
<dbReference type="RefSeq" id="XP_022629438.1">
    <property type="nucleotide sequence ID" value="XM_022771541.1"/>
</dbReference>
<dbReference type="Pfam" id="PF24597">
    <property type="entry name" value="TPR_DOP1_M"/>
    <property type="match status" value="1"/>
</dbReference>
<dbReference type="GO" id="GO:0005768">
    <property type="term" value="C:endosome"/>
    <property type="evidence" value="ECO:0007669"/>
    <property type="project" value="EnsemblFungi"/>
</dbReference>
<keyword evidence="5" id="KW-0472">Membrane</keyword>
<evidence type="ECO:0000256" key="5">
    <source>
        <dbReference type="ARBA" id="ARBA00023136"/>
    </source>
</evidence>
<dbReference type="PANTHER" id="PTHR14042:SF24">
    <property type="entry name" value="PROTEIN DOPEY-1 HOMOLOG"/>
    <property type="match status" value="1"/>
</dbReference>
<evidence type="ECO:0000256" key="7">
    <source>
        <dbReference type="SAM" id="MobiDB-lite"/>
    </source>
</evidence>
<dbReference type="HOGENOM" id="CLU_001197_1_0_1"/>
<dbReference type="GO" id="GO:0000301">
    <property type="term" value="P:retrograde transport, vesicle recycling within Golgi"/>
    <property type="evidence" value="ECO:0007669"/>
    <property type="project" value="EnsemblFungi"/>
</dbReference>
<gene>
    <name evidence="11" type="ORF">LALA0_S07e05094g</name>
</gene>
<name>A0A0C7MZJ4_9SACH</name>
<reference evidence="11 12" key="1">
    <citation type="submission" date="2014-12" db="EMBL/GenBank/DDBJ databases">
        <authorList>
            <person name="Neuveglise Cecile"/>
        </authorList>
    </citation>
    <scope>NUCLEOTIDE SEQUENCE [LARGE SCALE GENOMIC DNA]</scope>
    <source>
        <strain evidence="11 12">CBS 12615</strain>
    </source>
</reference>
<evidence type="ECO:0000256" key="1">
    <source>
        <dbReference type="ARBA" id="ARBA00004395"/>
    </source>
</evidence>
<evidence type="ECO:0000256" key="3">
    <source>
        <dbReference type="ARBA" id="ARBA00022927"/>
    </source>
</evidence>
<dbReference type="GO" id="GO:0005802">
    <property type="term" value="C:trans-Golgi network"/>
    <property type="evidence" value="ECO:0007669"/>
    <property type="project" value="EnsemblFungi"/>
</dbReference>
<dbReference type="PANTHER" id="PTHR14042">
    <property type="entry name" value="DOPEY-RELATED"/>
    <property type="match status" value="1"/>
</dbReference>
<evidence type="ECO:0000259" key="9">
    <source>
        <dbReference type="Pfam" id="PF24597"/>
    </source>
</evidence>
<evidence type="ECO:0000259" key="10">
    <source>
        <dbReference type="Pfam" id="PF24598"/>
    </source>
</evidence>
<keyword evidence="12" id="KW-1185">Reference proteome</keyword>
<protein>
    <submittedName>
        <fullName evidence="11">LALA0S07e05094g1_1</fullName>
    </submittedName>
</protein>
<dbReference type="GO" id="GO:0000139">
    <property type="term" value="C:Golgi membrane"/>
    <property type="evidence" value="ECO:0007669"/>
    <property type="project" value="UniProtKB-SubCell"/>
</dbReference>
<feature type="domain" description="DOP1 N-terminal" evidence="8">
    <location>
        <begin position="19"/>
        <end position="352"/>
    </location>
</feature>
<dbReference type="GO" id="GO:0006895">
    <property type="term" value="P:Golgi to endosome transport"/>
    <property type="evidence" value="ECO:0007669"/>
    <property type="project" value="EnsemblFungi"/>
</dbReference>
<evidence type="ECO:0000313" key="12">
    <source>
        <dbReference type="Proteomes" id="UP000054304"/>
    </source>
</evidence>
<comment type="subcellular location">
    <subcellularLocation>
        <location evidence="1">Golgi apparatus membrane</location>
        <topology evidence="1">Peripheral membrane protein</topology>
    </subcellularLocation>
</comment>
<keyword evidence="4" id="KW-0333">Golgi apparatus</keyword>
<dbReference type="InterPro" id="IPR007249">
    <property type="entry name" value="DOP1_N"/>
</dbReference>
<dbReference type="GO" id="GO:0005829">
    <property type="term" value="C:cytosol"/>
    <property type="evidence" value="ECO:0007669"/>
    <property type="project" value="GOC"/>
</dbReference>
<organism evidence="11 12">
    <name type="scientific">Lachancea lanzarotensis</name>
    <dbReference type="NCBI Taxonomy" id="1245769"/>
    <lineage>
        <taxon>Eukaryota</taxon>
        <taxon>Fungi</taxon>
        <taxon>Dikarya</taxon>
        <taxon>Ascomycota</taxon>
        <taxon>Saccharomycotina</taxon>
        <taxon>Saccharomycetes</taxon>
        <taxon>Saccharomycetales</taxon>
        <taxon>Saccharomycetaceae</taxon>
        <taxon>Lachancea</taxon>
    </lineage>
</organism>
<feature type="domain" description="DOP1-like middle TPR" evidence="9">
    <location>
        <begin position="367"/>
        <end position="546"/>
    </location>
</feature>
<dbReference type="EMBL" id="LN736366">
    <property type="protein sequence ID" value="CEP63217.1"/>
    <property type="molecule type" value="Genomic_DNA"/>
</dbReference>
<feature type="domain" description="DOP1-like C-terminal" evidence="10">
    <location>
        <begin position="1229"/>
        <end position="1657"/>
    </location>
</feature>
<sequence>MSVPLKPISIDFNNRQLDGKQKKFHASIERALQHFDSVTEWADYIASLGKLLKALQSWTPQFQNVRYYVPFPYQVSRRLASSLSPNLPSGVHLKTIEVYSIIFDKIGIDNLSKECNIWIPGLLPLMSYASMSVKGPLIELYENHVVQMPASTLRLILKPLLASLFPDIDDESSESQPATLALIETIRENAADESLFWQSCFMIMINNKERRPGGLAWLTKFLPSFNAVPHKIRRQNEEVSSPEDSINDQDSTRSKRDSALRLLLPAAKDVVHPEPGLLIRCLVSCLAEDSELLIKRGILDLLLQRINLNSPILQQLATESDKTLLMMSCCKTMLSRDMSISRRIWSWLLGPSSVAATNSQSSPSDDYFPRYGEAYLLAGLTEMIKHDQQIPDAYKICLTIMDRWEIASHIIPKVFIPLMSAAFRFQNNDAIMKNASEFFDSVETHIICSHLFQSTVENNNLGLFIFVLSRFRVGHDEEIVVRHLPLILLAILCRHTSFHEDEFNAICELLVSIIPERALLPIEHSELSNASGVTDRDEYGAVADYYSNFLSSTKAPNMEDSSDVLPPYSGADLTLLIVVKMRKCLIYYSKNGYRFNKSVEIFLQLESKIPQRADVSPISRPLENDASGSNDLSKPLTDTLFEINADSTCGSSDTVFGWVKICTKYLAPKLHVIETAKISKLLVSNLWPFLVNSDAQIESVECLDQLAVALGSKFVESALSFAFVRETDINMKTSALDAIWIHSEDNTPIIRRPLELVLDELFDDQDPNYLTTSRWITGVVKQGSANKLYHILCENLLSNELIYKETLGELDDIDSFVYSCQILINVLSVDSLLVQKSFKAERTSIQSTETWKGDDISNYKNLVVAIIVKFLGAKENHTGKSVRTVLLLLDILLDGTEHNFQHIVVFLLELTNKQFGVGTQESELISVSLLHLISKVLRLSHEEHIELGIFNDDKSQLRYIDFLVTGVLSMKSPLIICSYVKLLSESLVYFQDSIFSIILPLTTSITERIKELFGNDAERGLRYQSIAYLMSGLRELMEVSHSYLAAEESGGASHYNSSRNDFLQSVVANVFSNESTDESKIKHEREIIIQSFKLVVSCCLQVWTWSHFYSKSKENESGRDEFDLFEESLHHQAYKYKSQSKNLLIAIFALEPLEVLEEFISEHPDNVSLTLIHALDGNKPALTLPHLFQGIVYRCNKLSTVKFSNTTPSRTAPNPLLMNQLSARSMLNFILEYLATLENAAVEDLYDDFILLIKEISSYSQHYKKISCLVLKTIALVSEKIHNTRFGEDKKVRRELSDIFSKYLPSALNEDFNIADISTYNDLDYVFSRLRFIIVDFPAGDKCIAAIALVAQSEVFASVKRQHQRVPTHVLKLLLTISKIGGKSKALRTLINDVFSSDRRFCLLGDYSPWNEVIFEWSNYPDNKDKLINELITSTSVKANALGPNINPFTAWSESEIDTKCHNIIRIGYLLLISPQDHYLLHFKDLMNQLEQHLVSEEAQIKSCCFLLLRCVLLQFSAMHFAEYWSMLSYSLQMGFQKFYECLQMQQDVEPNVIFQVAKSVDMLLTLNFEEFSASYEWLFVIDTINCIYKTDPYISLADEISDCKDFAKTDAGEFDVVEGSKDRVPLLQGVHAIQKHTQLRKFFHTVSYAHYEEMYALKAVGWKACCDDTFADIFAFIMT</sequence>
<evidence type="ECO:0000256" key="4">
    <source>
        <dbReference type="ARBA" id="ARBA00023034"/>
    </source>
</evidence>
<dbReference type="Pfam" id="PF04118">
    <property type="entry name" value="Dopey_N"/>
    <property type="match status" value="1"/>
</dbReference>
<dbReference type="InterPro" id="IPR040314">
    <property type="entry name" value="DOP1"/>
</dbReference>
<dbReference type="InterPro" id="IPR056458">
    <property type="entry name" value="TPR_DOP1_M"/>
</dbReference>